<evidence type="ECO:0008006" key="3">
    <source>
        <dbReference type="Google" id="ProtNLM"/>
    </source>
</evidence>
<proteinExistence type="predicted"/>
<keyword evidence="2" id="KW-1185">Reference proteome</keyword>
<dbReference type="OrthoDB" id="2640762at2"/>
<reference evidence="2" key="1">
    <citation type="submission" date="2016-10" db="EMBL/GenBank/DDBJ databases">
        <authorList>
            <person name="Varghese N."/>
            <person name="Submissions S."/>
        </authorList>
    </citation>
    <scope>NUCLEOTIDE SEQUENCE [LARGE SCALE GENOMIC DNA]</scope>
    <source>
        <strain evidence="2">CGMCC 1.11012</strain>
    </source>
</reference>
<organism evidence="1 2">
    <name type="scientific">Paenibacillus typhae</name>
    <dbReference type="NCBI Taxonomy" id="1174501"/>
    <lineage>
        <taxon>Bacteria</taxon>
        <taxon>Bacillati</taxon>
        <taxon>Bacillota</taxon>
        <taxon>Bacilli</taxon>
        <taxon>Bacillales</taxon>
        <taxon>Paenibacillaceae</taxon>
        <taxon>Paenibacillus</taxon>
    </lineage>
</organism>
<dbReference type="EMBL" id="FNDX01000029">
    <property type="protein sequence ID" value="SDK00678.1"/>
    <property type="molecule type" value="Genomic_DNA"/>
</dbReference>
<evidence type="ECO:0000313" key="1">
    <source>
        <dbReference type="EMBL" id="SDK00678.1"/>
    </source>
</evidence>
<dbReference type="RefSeq" id="WP_090716897.1">
    <property type="nucleotide sequence ID" value="NZ_CBCSKY010000030.1"/>
</dbReference>
<gene>
    <name evidence="1" type="ORF">SAMN05216192_12915</name>
</gene>
<dbReference type="AlphaFoldDB" id="A0A1G8YCV0"/>
<evidence type="ECO:0000313" key="2">
    <source>
        <dbReference type="Proteomes" id="UP000199050"/>
    </source>
</evidence>
<dbReference type="Proteomes" id="UP000199050">
    <property type="component" value="Unassembled WGS sequence"/>
</dbReference>
<sequence>MARTKTQKALRRAERTGTWCAENNRRTADDYGAISQHVRITPGKREKLNKIKHKERIYQDGAPFALYAGLAG</sequence>
<accession>A0A1G8YCV0</accession>
<protein>
    <recommendedName>
        <fullName evidence="3">YqkK</fullName>
    </recommendedName>
</protein>
<name>A0A1G8YCV0_9BACL</name>